<evidence type="ECO:0000256" key="15">
    <source>
        <dbReference type="PIRSR" id="PIRSR605478-1"/>
    </source>
</evidence>
<dbReference type="InterPro" id="IPR005478">
    <property type="entry name" value="Transketolase_bac-like"/>
</dbReference>
<evidence type="ECO:0000256" key="14">
    <source>
        <dbReference type="ARBA" id="ARBA00049473"/>
    </source>
</evidence>
<feature type="domain" description="Transketolase-like pyrimidine-binding" evidence="20">
    <location>
        <begin position="444"/>
        <end position="617"/>
    </location>
</feature>
<evidence type="ECO:0000256" key="19">
    <source>
        <dbReference type="PIRSR" id="PIRSR605478-5"/>
    </source>
</evidence>
<dbReference type="Pfam" id="PF22613">
    <property type="entry name" value="Transketolase_C_1"/>
    <property type="match status" value="1"/>
</dbReference>
<dbReference type="FunFam" id="3.40.50.970:FF:000003">
    <property type="entry name" value="Transketolase"/>
    <property type="match status" value="1"/>
</dbReference>
<feature type="binding site" evidence="17">
    <location>
        <begin position="205"/>
        <end position="207"/>
    </location>
    <ligand>
        <name>thiamine diphosphate</name>
        <dbReference type="ChEBI" id="CHEBI:58937"/>
    </ligand>
</feature>
<dbReference type="FunFam" id="3.40.50.920:FF:000003">
    <property type="entry name" value="Transketolase"/>
    <property type="match status" value="1"/>
</dbReference>
<dbReference type="GO" id="GO:0006310">
    <property type="term" value="P:DNA recombination"/>
    <property type="evidence" value="ECO:0007669"/>
    <property type="project" value="UniProtKB-KW"/>
</dbReference>
<dbReference type="NCBIfam" id="TIGR00232">
    <property type="entry name" value="tktlase_bact"/>
    <property type="match status" value="1"/>
</dbReference>
<comment type="pathway">
    <text evidence="4">Carbohydrate biosynthesis; Calvin cycle.</text>
</comment>
<evidence type="ECO:0000256" key="7">
    <source>
        <dbReference type="ARBA" id="ARBA00013152"/>
    </source>
</evidence>
<feature type="binding site" evidence="16">
    <location>
        <position position="116"/>
    </location>
    <ligand>
        <name>substrate</name>
    </ligand>
</feature>
<dbReference type="InterPro" id="IPR033247">
    <property type="entry name" value="Transketolase_fam"/>
</dbReference>
<feature type="binding site" evidence="17">
    <location>
        <position position="247"/>
    </location>
    <ligand>
        <name>thiamine diphosphate</name>
        <dbReference type="ChEBI" id="CHEBI:58937"/>
    </ligand>
</feature>
<dbReference type="Pfam" id="PF00456">
    <property type="entry name" value="Transketolase_N"/>
    <property type="match status" value="1"/>
</dbReference>
<keyword evidence="11 18" id="KW-0460">Magnesium</keyword>
<feature type="binding site" evidence="17">
    <location>
        <position position="276"/>
    </location>
    <ligand>
        <name>thiamine diphosphate</name>
        <dbReference type="ChEBI" id="CHEBI:58937"/>
    </ligand>
</feature>
<reference evidence="21" key="1">
    <citation type="submission" date="2016-11" db="EMBL/GenBank/DDBJ databases">
        <title>The genome of Nicotiana attenuata.</title>
        <authorList>
            <person name="Xu S."/>
            <person name="Brockmoeller T."/>
            <person name="Gaquerel E."/>
            <person name="Navarro A."/>
            <person name="Kuhl H."/>
            <person name="Gase K."/>
            <person name="Ling Z."/>
            <person name="Zhou W."/>
            <person name="Kreitzer C."/>
            <person name="Stanke M."/>
            <person name="Tang H."/>
            <person name="Lyons E."/>
            <person name="Pandey P."/>
            <person name="Pandey S.P."/>
            <person name="Timmermann B."/>
            <person name="Baldwin I.T."/>
        </authorList>
    </citation>
    <scope>NUCLEOTIDE SEQUENCE [LARGE SCALE GENOMIC DNA]</scope>
    <source>
        <strain evidence="21">UT</strain>
    </source>
</reference>
<evidence type="ECO:0000256" key="13">
    <source>
        <dbReference type="ARBA" id="ARBA00023172"/>
    </source>
</evidence>
<protein>
    <recommendedName>
        <fullName evidence="7">transketolase</fullName>
        <ecNumber evidence="7">2.2.1.1</ecNumber>
    </recommendedName>
</protein>
<dbReference type="GO" id="GO:0009507">
    <property type="term" value="C:chloroplast"/>
    <property type="evidence" value="ECO:0007669"/>
    <property type="project" value="UniProtKB-ARBA"/>
</dbReference>
<evidence type="ECO:0000256" key="4">
    <source>
        <dbReference type="ARBA" id="ARBA00005215"/>
    </source>
</evidence>
<dbReference type="SUPFAM" id="SSF52922">
    <property type="entry name" value="TK C-terminal domain-like"/>
    <property type="match status" value="1"/>
</dbReference>
<keyword evidence="13" id="KW-0233">DNA recombination</keyword>
<feature type="binding site" evidence="16">
    <location>
        <position position="352"/>
    </location>
    <ligand>
        <name>substrate</name>
    </ligand>
</feature>
<feature type="site" description="Important for catalytic activity" evidence="19">
    <location>
        <position position="352"/>
    </location>
</feature>
<dbReference type="GO" id="GO:0004802">
    <property type="term" value="F:transketolase activity"/>
    <property type="evidence" value="ECO:0007669"/>
    <property type="project" value="UniProtKB-EC"/>
</dbReference>
<dbReference type="Proteomes" id="UP000187609">
    <property type="component" value="Unassembled WGS sequence"/>
</dbReference>
<keyword evidence="8" id="KW-0808">Transferase</keyword>
<dbReference type="PROSITE" id="PS00802">
    <property type="entry name" value="TRANSKETOLASE_2"/>
    <property type="match status" value="1"/>
</dbReference>
<evidence type="ECO:0000256" key="8">
    <source>
        <dbReference type="ARBA" id="ARBA00022679"/>
    </source>
</evidence>
<dbReference type="GO" id="GO:0005829">
    <property type="term" value="C:cytosol"/>
    <property type="evidence" value="ECO:0007669"/>
    <property type="project" value="TreeGrafter"/>
</dbReference>
<dbReference type="InterPro" id="IPR029061">
    <property type="entry name" value="THDP-binding"/>
</dbReference>
<dbReference type="SMR" id="A0A314L1Z6"/>
<evidence type="ECO:0000256" key="2">
    <source>
        <dbReference type="ARBA" id="ARBA00001941"/>
    </source>
</evidence>
<dbReference type="SMART" id="SM00861">
    <property type="entry name" value="Transket_pyr"/>
    <property type="match status" value="1"/>
</dbReference>
<comment type="pathway">
    <text evidence="3">Carbohydrate degradation; pentose phosphate pathway.</text>
</comment>
<feature type="binding site" evidence="16">
    <location>
        <position position="474"/>
    </location>
    <ligand>
        <name>substrate</name>
    </ligand>
</feature>
<comment type="caution">
    <text evidence="21">The sequence shown here is derived from an EMBL/GenBank/DDBJ whole genome shotgun (WGS) entry which is preliminary data.</text>
</comment>
<comment type="catalytic activity">
    <reaction evidence="14">
        <text>D-sedoheptulose 7-phosphate + D-glyceraldehyde 3-phosphate = aldehydo-D-ribose 5-phosphate + D-xylulose 5-phosphate</text>
        <dbReference type="Rhea" id="RHEA:10508"/>
        <dbReference type="ChEBI" id="CHEBI:57483"/>
        <dbReference type="ChEBI" id="CHEBI:57737"/>
        <dbReference type="ChEBI" id="CHEBI:58273"/>
        <dbReference type="ChEBI" id="CHEBI:59776"/>
        <dbReference type="EC" id="2.2.1.1"/>
    </reaction>
</comment>
<evidence type="ECO:0000256" key="17">
    <source>
        <dbReference type="PIRSR" id="PIRSR605478-3"/>
    </source>
</evidence>
<comment type="cofactor">
    <cofactor evidence="18">
        <name>Mg(2+)</name>
        <dbReference type="ChEBI" id="CHEBI:18420"/>
    </cofactor>
    <text evidence="18">Binds 1 Mg(2+) ion per subunit. Can also utilize other divalent metal cations, such as Ca(2+), Mn(2+) and Co(2+).</text>
</comment>
<comment type="similarity">
    <text evidence="5">Belongs to the transketolase family.</text>
</comment>
<dbReference type="EC" id="2.2.1.1" evidence="7"/>
<feature type="binding site" evidence="16">
    <location>
        <position position="447"/>
    </location>
    <ligand>
        <name>substrate</name>
    </ligand>
</feature>
<feature type="binding site" evidence="18">
    <location>
        <position position="276"/>
    </location>
    <ligand>
        <name>Mg(2+)</name>
        <dbReference type="ChEBI" id="CHEBI:18420"/>
    </ligand>
</feature>
<dbReference type="EMBL" id="MJEQ01000551">
    <property type="protein sequence ID" value="OIT35515.1"/>
    <property type="molecule type" value="Genomic_DNA"/>
</dbReference>
<dbReference type="FunFam" id="3.40.50.970:FF:000081">
    <property type="entry name" value="Transketolase"/>
    <property type="match status" value="1"/>
</dbReference>
<dbReference type="Gramene" id="OIT35515">
    <property type="protein sequence ID" value="OIT35515"/>
    <property type="gene ID" value="A4A49_18691"/>
</dbReference>
<dbReference type="GeneID" id="109243296"/>
<dbReference type="InterPro" id="IPR005475">
    <property type="entry name" value="Transketolase-like_Pyr-bd"/>
</dbReference>
<keyword evidence="9 18" id="KW-0479">Metal-binding</keyword>
<organism evidence="21 22">
    <name type="scientific">Nicotiana attenuata</name>
    <name type="common">Coyote tobacco</name>
    <dbReference type="NCBI Taxonomy" id="49451"/>
    <lineage>
        <taxon>Eukaryota</taxon>
        <taxon>Viridiplantae</taxon>
        <taxon>Streptophyta</taxon>
        <taxon>Embryophyta</taxon>
        <taxon>Tracheophyta</taxon>
        <taxon>Spermatophyta</taxon>
        <taxon>Magnoliopsida</taxon>
        <taxon>eudicotyledons</taxon>
        <taxon>Gunneridae</taxon>
        <taxon>Pentapetalae</taxon>
        <taxon>asterids</taxon>
        <taxon>lamiids</taxon>
        <taxon>Solanales</taxon>
        <taxon>Solanaceae</taxon>
        <taxon>Nicotianoideae</taxon>
        <taxon>Nicotianeae</taxon>
        <taxon>Nicotiana</taxon>
    </lineage>
</organism>
<evidence type="ECO:0000256" key="5">
    <source>
        <dbReference type="ARBA" id="ARBA00007131"/>
    </source>
</evidence>
<evidence type="ECO:0000256" key="12">
    <source>
        <dbReference type="ARBA" id="ARBA00023052"/>
    </source>
</evidence>
<evidence type="ECO:0000256" key="11">
    <source>
        <dbReference type="ARBA" id="ARBA00022842"/>
    </source>
</evidence>
<accession>A0A314L1Z6</accession>
<dbReference type="Pfam" id="PF02779">
    <property type="entry name" value="Transket_pyr"/>
    <property type="match status" value="1"/>
</dbReference>
<comment type="cofactor">
    <cofactor evidence="1">
        <name>Mn(2+)</name>
        <dbReference type="ChEBI" id="CHEBI:29035"/>
    </cofactor>
</comment>
<dbReference type="PANTHER" id="PTHR43522">
    <property type="entry name" value="TRANSKETOLASE"/>
    <property type="match status" value="1"/>
</dbReference>
<dbReference type="InterPro" id="IPR055152">
    <property type="entry name" value="Transketolase-like_C_2"/>
</dbReference>
<proteinExistence type="inferred from homology"/>
<evidence type="ECO:0000256" key="1">
    <source>
        <dbReference type="ARBA" id="ARBA00001936"/>
    </source>
</evidence>
<feature type="binding site" evidence="17">
    <location>
        <position position="156"/>
    </location>
    <ligand>
        <name>thiamine diphosphate</name>
        <dbReference type="ChEBI" id="CHEBI:58937"/>
    </ligand>
</feature>
<evidence type="ECO:0000256" key="6">
    <source>
        <dbReference type="ARBA" id="ARBA00011738"/>
    </source>
</evidence>
<evidence type="ECO:0000313" key="21">
    <source>
        <dbReference type="EMBL" id="OIT35515.1"/>
    </source>
</evidence>
<keyword evidence="22" id="KW-1185">Reference proteome</keyword>
<evidence type="ECO:0000256" key="10">
    <source>
        <dbReference type="ARBA" id="ARBA00022837"/>
    </source>
</evidence>
<evidence type="ECO:0000313" key="22">
    <source>
        <dbReference type="Proteomes" id="UP000187609"/>
    </source>
</evidence>
<evidence type="ECO:0000256" key="16">
    <source>
        <dbReference type="PIRSR" id="PIRSR605478-2"/>
    </source>
</evidence>
<feature type="binding site" evidence="17">
    <location>
        <position position="529"/>
    </location>
    <ligand>
        <name>thiamine diphosphate</name>
        <dbReference type="ChEBI" id="CHEBI:58937"/>
    </ligand>
</feature>
<comment type="cofactor">
    <cofactor evidence="2">
        <name>Co(2+)</name>
        <dbReference type="ChEBI" id="CHEBI:48828"/>
    </cofactor>
</comment>
<dbReference type="STRING" id="49451.A0A314L1Z6"/>
<sequence>MAISNLLFKPFPTLHEPKLTIQTNRLYDYHSNKLALWCNFRCKNSIRTDNSTTPRNKQPSLFKDQDYKVSWQEELKRAYPFEISDEEYLQELVDKRCVENVRMLIVDSVQHAKAGHGGMALGMAEVAYFLYRHAMRYNSRNPKWFNRDRFVLSAGHGSLLHYVCLHLAGFQSVQIEDLKRLCKLGSRTPGHPENGVTEGIEVTTGPLGQGVANAVGLALAEAHLAARFNKPDIAIVDHRTYCIMGDGCSMEGISNEAASLAAHWKLHKLTLIYDDNHNTIDGSTDLAVSEDISARFEALGWNTILVDNTQGNIQAFKSALISAHSESEKPTFIRVKTRIGKLSKKEGTSKAHHGTFDEDDVKHMKQKVKWGDREPFHVIPMVYREMQAQTDLGGRLEQEWNSKLYYYQSKYPEEAAEFKLLLADGMLPGWESALPKWSMSDPVDATRGYSGKCLNALAKVLPGLIGGSADLASSNQAYLHDLGDFKQPDSPWGRNIRYGVREHAMAGISNGLALHGGGLIPFAATFLVFSDYMKNSIRLSALSRAGVIYIMTHDSIGLGEDGPTHQPVEHLAGLRAVPHLLLFRPADGNETAGAYKVAVENRDVPSLIALSRQKVATNVEGTSADAVEKGGYIVSDNSEELPEIILIGTGSELCLCEASANVLRNEGRRVRVVSLVCWRLFDRQPRDYKELVLPSNVSKRVSVEAGSPLGWKEYVGDEGVVIGIDDFGASGPYSEVFKKYGFTEENVTNAAKSLLAK</sequence>
<dbReference type="InterPro" id="IPR020826">
    <property type="entry name" value="Transketolase_BS"/>
</dbReference>
<dbReference type="OrthoDB" id="10267175at2759"/>
<feature type="active site" description="Proton donor" evidence="15">
    <location>
        <position position="502"/>
    </location>
</feature>
<gene>
    <name evidence="21" type="primary">TKL-1</name>
    <name evidence="21" type="ORF">A4A49_18691</name>
</gene>
<dbReference type="AlphaFoldDB" id="A0A314L1Z6"/>
<keyword evidence="10" id="KW-0106">Calcium</keyword>
<comment type="subunit">
    <text evidence="6">Homodimer.</text>
</comment>
<feature type="site" description="Important for catalytic activity" evidence="19">
    <location>
        <position position="116"/>
    </location>
</feature>
<dbReference type="CDD" id="cd02012">
    <property type="entry name" value="TPP_TK"/>
    <property type="match status" value="1"/>
</dbReference>
<dbReference type="InterPro" id="IPR009014">
    <property type="entry name" value="Transketo_C/PFOR_II"/>
</dbReference>
<evidence type="ECO:0000256" key="3">
    <source>
        <dbReference type="ARBA" id="ARBA00004959"/>
    </source>
</evidence>
<dbReference type="PANTHER" id="PTHR43522:SF5">
    <property type="entry name" value="TRANSKETOLASE"/>
    <property type="match status" value="1"/>
</dbReference>
<keyword evidence="12 17" id="KW-0786">Thiamine pyrophosphate</keyword>
<evidence type="ECO:0000259" key="20">
    <source>
        <dbReference type="SMART" id="SM00861"/>
    </source>
</evidence>
<dbReference type="GO" id="GO:0006098">
    <property type="term" value="P:pentose-phosphate shunt"/>
    <property type="evidence" value="ECO:0007669"/>
    <property type="project" value="TreeGrafter"/>
</dbReference>
<dbReference type="KEGG" id="nau:109243296"/>
<dbReference type="GO" id="GO:0046872">
    <property type="term" value="F:metal ion binding"/>
    <property type="evidence" value="ECO:0007669"/>
    <property type="project" value="UniProtKB-KW"/>
</dbReference>
<evidence type="ECO:0000256" key="9">
    <source>
        <dbReference type="ARBA" id="ARBA00022723"/>
    </source>
</evidence>
<feature type="binding site" evidence="16">
    <location>
        <position position="612"/>
    </location>
    <ligand>
        <name>substrate</name>
    </ligand>
</feature>
<feature type="binding site" evidence="18">
    <location>
        <position position="246"/>
    </location>
    <ligand>
        <name>Mg(2+)</name>
        <dbReference type="ChEBI" id="CHEBI:18420"/>
    </ligand>
</feature>
<evidence type="ECO:0000256" key="18">
    <source>
        <dbReference type="PIRSR" id="PIRSR605478-4"/>
    </source>
</evidence>
<comment type="cofactor">
    <cofactor evidence="17">
        <name>thiamine diphosphate</name>
        <dbReference type="ChEBI" id="CHEBI:58937"/>
    </cofactor>
    <text evidence="17">Binds 1 thiamine pyrophosphate per subunit. During the reaction, the substrate forms a covalent intermediate with the cofactor.</text>
</comment>
<name>A0A314L1Z6_NICAT</name>
<dbReference type="SUPFAM" id="SSF52518">
    <property type="entry name" value="Thiamin diphosphate-binding fold (THDP-binding)"/>
    <property type="match status" value="2"/>
</dbReference>
<dbReference type="CDD" id="cd07033">
    <property type="entry name" value="TPP_PYR_DXS_TK_like"/>
    <property type="match status" value="1"/>
</dbReference>
<feature type="binding site" evidence="17">
    <location>
        <position position="352"/>
    </location>
    <ligand>
        <name>thiamine diphosphate</name>
        <dbReference type="ChEBI" id="CHEBI:58937"/>
    </ligand>
</feature>
<dbReference type="InterPro" id="IPR005474">
    <property type="entry name" value="Transketolase_N"/>
</dbReference>
<dbReference type="Gene3D" id="3.40.50.920">
    <property type="match status" value="1"/>
</dbReference>
<feature type="binding site" evidence="16">
    <location>
        <position position="553"/>
    </location>
    <ligand>
        <name>substrate</name>
    </ligand>
</feature>
<feature type="binding site" evidence="16">
    <location>
        <position position="561"/>
    </location>
    <ligand>
        <name>substrate</name>
    </ligand>
</feature>
<feature type="binding site" evidence="16">
    <location>
        <position position="565"/>
    </location>
    <ligand>
        <name>substrate</name>
    </ligand>
</feature>
<dbReference type="Gene3D" id="3.40.50.970">
    <property type="match status" value="2"/>
</dbReference>